<keyword evidence="15" id="KW-1185">Reference proteome</keyword>
<dbReference type="InterPro" id="IPR018114">
    <property type="entry name" value="TRYPSIN_HIS"/>
</dbReference>
<evidence type="ECO:0000256" key="6">
    <source>
        <dbReference type="ARBA" id="ARBA00022825"/>
    </source>
</evidence>
<dbReference type="PROSITE" id="PS50240">
    <property type="entry name" value="TRYPSIN_DOM"/>
    <property type="match status" value="1"/>
</dbReference>
<dbReference type="GO" id="GO:0006508">
    <property type="term" value="P:proteolysis"/>
    <property type="evidence" value="ECO:0007669"/>
    <property type="project" value="UniProtKB-KW"/>
</dbReference>
<dbReference type="Pfam" id="PF00089">
    <property type="entry name" value="Trypsin"/>
    <property type="match status" value="1"/>
</dbReference>
<dbReference type="InterPro" id="IPR033116">
    <property type="entry name" value="TRYPSIN_SER"/>
</dbReference>
<dbReference type="FunFam" id="2.40.10.10:FF:000120">
    <property type="entry name" value="Putative serine protease"/>
    <property type="match status" value="1"/>
</dbReference>
<evidence type="ECO:0000313" key="14">
    <source>
        <dbReference type="EMBL" id="CAL4141918.1"/>
    </source>
</evidence>
<comment type="catalytic activity">
    <reaction evidence="8">
        <text>Selective cleavage of 103-Arg-|-Ser-104 and 124-Ile-|-Ile-125 bonds in Limulus clotting factor B to form activated factor B. Cleavage of -Pro-Arg-|-Xaa- bonds in synthetic substrates.</text>
        <dbReference type="EC" id="3.4.21.84"/>
    </reaction>
</comment>
<keyword evidence="2 11" id="KW-0645">Protease</keyword>
<dbReference type="PROSITE" id="PS00134">
    <property type="entry name" value="TRYPSIN_HIS"/>
    <property type="match status" value="1"/>
</dbReference>
<evidence type="ECO:0000256" key="2">
    <source>
        <dbReference type="ARBA" id="ARBA00022670"/>
    </source>
</evidence>
<evidence type="ECO:0000256" key="8">
    <source>
        <dbReference type="ARBA" id="ARBA00052079"/>
    </source>
</evidence>
<dbReference type="PROSITE" id="PS51670">
    <property type="entry name" value="SHKT"/>
    <property type="match status" value="3"/>
</dbReference>
<evidence type="ECO:0000259" key="13">
    <source>
        <dbReference type="PROSITE" id="PS51670"/>
    </source>
</evidence>
<keyword evidence="7 10" id="KW-1015">Disulfide bond</keyword>
<proteinExistence type="predicted"/>
<dbReference type="EMBL" id="CAXKWB010032799">
    <property type="protein sequence ID" value="CAL4141918.1"/>
    <property type="molecule type" value="Genomic_DNA"/>
</dbReference>
<dbReference type="Gene3D" id="1.10.10.1940">
    <property type="match status" value="1"/>
</dbReference>
<evidence type="ECO:0000256" key="10">
    <source>
        <dbReference type="PROSITE-ProRule" id="PRU01005"/>
    </source>
</evidence>
<feature type="domain" description="ShKT" evidence="13">
    <location>
        <begin position="86"/>
        <end position="120"/>
    </location>
</feature>
<dbReference type="GO" id="GO:0042381">
    <property type="term" value="P:hemolymph coagulation"/>
    <property type="evidence" value="ECO:0007669"/>
    <property type="project" value="UniProtKB-KW"/>
</dbReference>
<dbReference type="Pfam" id="PF01549">
    <property type="entry name" value="ShK"/>
    <property type="match status" value="3"/>
</dbReference>
<dbReference type="InterPro" id="IPR009003">
    <property type="entry name" value="Peptidase_S1_PA"/>
</dbReference>
<reference evidence="14 15" key="1">
    <citation type="submission" date="2024-05" db="EMBL/GenBank/DDBJ databases">
        <authorList>
            <person name="Wallberg A."/>
        </authorList>
    </citation>
    <scope>NUCLEOTIDE SEQUENCE [LARGE SCALE GENOMIC DNA]</scope>
</reference>
<keyword evidence="6 11" id="KW-0720">Serine protease</keyword>
<dbReference type="PANTHER" id="PTHR24252:SF7">
    <property type="entry name" value="HYALIN"/>
    <property type="match status" value="1"/>
</dbReference>
<organism evidence="14 15">
    <name type="scientific">Meganyctiphanes norvegica</name>
    <name type="common">Northern krill</name>
    <name type="synonym">Thysanopoda norvegica</name>
    <dbReference type="NCBI Taxonomy" id="48144"/>
    <lineage>
        <taxon>Eukaryota</taxon>
        <taxon>Metazoa</taxon>
        <taxon>Ecdysozoa</taxon>
        <taxon>Arthropoda</taxon>
        <taxon>Crustacea</taxon>
        <taxon>Multicrustacea</taxon>
        <taxon>Malacostraca</taxon>
        <taxon>Eumalacostraca</taxon>
        <taxon>Eucarida</taxon>
        <taxon>Euphausiacea</taxon>
        <taxon>Euphausiidae</taxon>
        <taxon>Meganyctiphanes</taxon>
    </lineage>
</organism>
<feature type="domain" description="Peptidase S1" evidence="12">
    <location>
        <begin position="152"/>
        <end position="384"/>
    </location>
</feature>
<name>A0AAV2RUY0_MEGNR</name>
<keyword evidence="4 11" id="KW-0378">Hydrolase</keyword>
<feature type="disulfide bond" evidence="10">
    <location>
        <begin position="86"/>
        <end position="120"/>
    </location>
</feature>
<keyword evidence="5" id="KW-0353">Hemolymph clotting</keyword>
<evidence type="ECO:0000313" key="15">
    <source>
        <dbReference type="Proteomes" id="UP001497623"/>
    </source>
</evidence>
<dbReference type="SUPFAM" id="SSF50494">
    <property type="entry name" value="Trypsin-like serine proteases"/>
    <property type="match status" value="1"/>
</dbReference>
<evidence type="ECO:0000256" key="4">
    <source>
        <dbReference type="ARBA" id="ARBA00022801"/>
    </source>
</evidence>
<dbReference type="EC" id="3.4.21.84" evidence="9"/>
<keyword evidence="3" id="KW-0732">Signal</keyword>
<keyword evidence="1" id="KW-0768">Sushi</keyword>
<dbReference type="InterPro" id="IPR001314">
    <property type="entry name" value="Peptidase_S1A"/>
</dbReference>
<feature type="non-terminal residue" evidence="14">
    <location>
        <position position="1"/>
    </location>
</feature>
<dbReference type="SMART" id="SM00254">
    <property type="entry name" value="ShKT"/>
    <property type="match status" value="3"/>
</dbReference>
<feature type="domain" description="ShKT" evidence="13">
    <location>
        <begin position="46"/>
        <end position="81"/>
    </location>
</feature>
<sequence>KSCKDQSLNCPTWKQHGQCEASGPMGKMMHQLCKLTCGLCKKQRSCIDDNALCPTWSSLNQCQGKNKPYMEENCPLSCKTCGENNCQDSYHACKLLATVGYCSSEKQWMSLHCRETCNFCITRPECGKSFLSCTPLNNPQPKQYANGWEERIVGGDTTVHGEVPWQVLINIECDDGQKRFCGASLLTQKWVITAAHCFKKKWVKILLSFGTIYHLKPDKVQNMDARFHQDNIIVHPEYVHRTKNNDIALVKLVRPMTYSRAIQPICLPFPEDYHDGQTGIVTGWGTVAYKGSSSEILLKVCLKVRNCDDFQTKFTITDNMICAYEDGKDACQGDSGGPLVVRNRQGRFVLLGIVSKGRACALKDMPGAYTKVSNYIDWINKTTGEEH</sequence>
<evidence type="ECO:0000256" key="7">
    <source>
        <dbReference type="ARBA" id="ARBA00023157"/>
    </source>
</evidence>
<dbReference type="AlphaFoldDB" id="A0AAV2RUY0"/>
<comment type="caution">
    <text evidence="14">The sequence shown here is derived from an EMBL/GenBank/DDBJ whole genome shotgun (WGS) entry which is preliminary data.</text>
</comment>
<dbReference type="GO" id="GO:0004252">
    <property type="term" value="F:serine-type endopeptidase activity"/>
    <property type="evidence" value="ECO:0007669"/>
    <property type="project" value="InterPro"/>
</dbReference>
<dbReference type="Proteomes" id="UP001497623">
    <property type="component" value="Unassembled WGS sequence"/>
</dbReference>
<evidence type="ECO:0000256" key="5">
    <source>
        <dbReference type="ARBA" id="ARBA00022820"/>
    </source>
</evidence>
<evidence type="ECO:0000256" key="3">
    <source>
        <dbReference type="ARBA" id="ARBA00022729"/>
    </source>
</evidence>
<dbReference type="InterPro" id="IPR003582">
    <property type="entry name" value="ShKT_dom"/>
</dbReference>
<dbReference type="InterPro" id="IPR001254">
    <property type="entry name" value="Trypsin_dom"/>
</dbReference>
<comment type="caution">
    <text evidence="10">Lacks conserved residue(s) required for the propagation of feature annotation.</text>
</comment>
<evidence type="ECO:0000256" key="9">
    <source>
        <dbReference type="ARBA" id="ARBA00066707"/>
    </source>
</evidence>
<evidence type="ECO:0000259" key="12">
    <source>
        <dbReference type="PROSITE" id="PS50240"/>
    </source>
</evidence>
<feature type="domain" description="ShKT" evidence="13">
    <location>
        <begin position="3"/>
        <end position="40"/>
    </location>
</feature>
<dbReference type="PRINTS" id="PR00722">
    <property type="entry name" value="CHYMOTRYPSIN"/>
</dbReference>
<dbReference type="CDD" id="cd00190">
    <property type="entry name" value="Tryp_SPc"/>
    <property type="match status" value="1"/>
</dbReference>
<dbReference type="Gene3D" id="2.40.10.10">
    <property type="entry name" value="Trypsin-like serine proteases"/>
    <property type="match status" value="1"/>
</dbReference>
<accession>A0AAV2RUY0</accession>
<protein>
    <recommendedName>
        <fullName evidence="9">limulus clotting factor C</fullName>
        <ecNumber evidence="9">3.4.21.84</ecNumber>
    </recommendedName>
</protein>
<dbReference type="InterPro" id="IPR043504">
    <property type="entry name" value="Peptidase_S1_PA_chymotrypsin"/>
</dbReference>
<evidence type="ECO:0000256" key="11">
    <source>
        <dbReference type="RuleBase" id="RU363034"/>
    </source>
</evidence>
<dbReference type="PROSITE" id="PS00135">
    <property type="entry name" value="TRYPSIN_SER"/>
    <property type="match status" value="1"/>
</dbReference>
<gene>
    <name evidence="14" type="ORF">MNOR_LOCUS28947</name>
</gene>
<dbReference type="PANTHER" id="PTHR24252">
    <property type="entry name" value="ACROSIN-RELATED"/>
    <property type="match status" value="1"/>
</dbReference>
<evidence type="ECO:0000256" key="1">
    <source>
        <dbReference type="ARBA" id="ARBA00022659"/>
    </source>
</evidence>
<dbReference type="SMART" id="SM00020">
    <property type="entry name" value="Tryp_SPc"/>
    <property type="match status" value="1"/>
</dbReference>